<dbReference type="Gene3D" id="3.90.226.10">
    <property type="entry name" value="2-enoyl-CoA Hydratase, Chain A, domain 1"/>
    <property type="match status" value="1"/>
</dbReference>
<feature type="compositionally biased region" description="Basic residues" evidence="3">
    <location>
        <begin position="1"/>
        <end position="10"/>
    </location>
</feature>
<dbReference type="InterPro" id="IPR023562">
    <property type="entry name" value="ClpP/TepA"/>
</dbReference>
<organism evidence="4 5">
    <name type="scientific">Astrephomene gubernaculifera</name>
    <dbReference type="NCBI Taxonomy" id="47775"/>
    <lineage>
        <taxon>Eukaryota</taxon>
        <taxon>Viridiplantae</taxon>
        <taxon>Chlorophyta</taxon>
        <taxon>core chlorophytes</taxon>
        <taxon>Chlorophyceae</taxon>
        <taxon>CS clade</taxon>
        <taxon>Chlamydomonadales</taxon>
        <taxon>Astrephomenaceae</taxon>
        <taxon>Astrephomene</taxon>
    </lineage>
</organism>
<evidence type="ECO:0000313" key="4">
    <source>
        <dbReference type="EMBL" id="GFR51883.1"/>
    </source>
</evidence>
<dbReference type="AlphaFoldDB" id="A0AAD3E1S6"/>
<dbReference type="InterPro" id="IPR001907">
    <property type="entry name" value="ClpP"/>
</dbReference>
<evidence type="ECO:0000256" key="2">
    <source>
        <dbReference type="RuleBase" id="RU003567"/>
    </source>
</evidence>
<keyword evidence="5" id="KW-1185">Reference proteome</keyword>
<feature type="region of interest" description="Disordered" evidence="3">
    <location>
        <begin position="1"/>
        <end position="25"/>
    </location>
</feature>
<dbReference type="GO" id="GO:0009368">
    <property type="term" value="C:endopeptidase Clp complex"/>
    <property type="evidence" value="ECO:0007669"/>
    <property type="project" value="TreeGrafter"/>
</dbReference>
<dbReference type="GO" id="GO:0004252">
    <property type="term" value="F:serine-type endopeptidase activity"/>
    <property type="evidence" value="ECO:0007669"/>
    <property type="project" value="InterPro"/>
</dbReference>
<sequence length="433" mass="47879">MLKGLGRHQRAGSAPGTTSHAARCPHLVSHGRRQLVVNARAARYDRRKPPPPDLPSLLFDQRIVYLGMPLVPAVTELMVAELLYLEKQGATLPIEMLINSSGTTRQDGEILAFDSEGVALTSTMGFVKNPISTVNMGLAVGWSCVVLSFGRKGWRKSLPHSLAMIQQPRVPPTGQRQAIEVHIKWREVLDYKRELLRTLSIGTGLPVDKLDADMQRPLYMRPRDALEYGIIDEIIEPNADKQEKAAAYWIKSGRAEGEGRLEQWTEYLSAQEEYALRDSFRKVAAQDLRAAYRETAQQLLSGSARNKEQVAGLASRLPPEMLVQGGSAEEEQVEVRLPFSREGLRLAVLNAERFAERNVQRHVRAQQVAVPDNWRASIEQQAAASVGAAAGGKEEKAVAVDYDALMARVEAMGEAEFAATDLDALVEQFKVPV</sequence>
<dbReference type="PRINTS" id="PR00127">
    <property type="entry name" value="CLPPROTEASEP"/>
</dbReference>
<dbReference type="PANTHER" id="PTHR10381">
    <property type="entry name" value="ATP-DEPENDENT CLP PROTEASE PROTEOLYTIC SUBUNIT"/>
    <property type="match status" value="1"/>
</dbReference>
<comment type="similarity">
    <text evidence="1 2">Belongs to the peptidase S14 family.</text>
</comment>
<dbReference type="Proteomes" id="UP001054857">
    <property type="component" value="Unassembled WGS sequence"/>
</dbReference>
<dbReference type="GO" id="GO:0004176">
    <property type="term" value="F:ATP-dependent peptidase activity"/>
    <property type="evidence" value="ECO:0007669"/>
    <property type="project" value="InterPro"/>
</dbReference>
<evidence type="ECO:0000256" key="3">
    <source>
        <dbReference type="SAM" id="MobiDB-lite"/>
    </source>
</evidence>
<dbReference type="GO" id="GO:0006515">
    <property type="term" value="P:protein quality control for misfolded or incompletely synthesized proteins"/>
    <property type="evidence" value="ECO:0007669"/>
    <property type="project" value="TreeGrafter"/>
</dbReference>
<evidence type="ECO:0000313" key="5">
    <source>
        <dbReference type="Proteomes" id="UP001054857"/>
    </source>
</evidence>
<proteinExistence type="inferred from homology"/>
<reference evidence="4 5" key="1">
    <citation type="journal article" date="2021" name="Sci. Rep.">
        <title>Genome sequencing of the multicellular alga Astrephomene provides insights into convergent evolution of germ-soma differentiation.</title>
        <authorList>
            <person name="Yamashita S."/>
            <person name="Yamamoto K."/>
            <person name="Matsuzaki R."/>
            <person name="Suzuki S."/>
            <person name="Yamaguchi H."/>
            <person name="Hirooka S."/>
            <person name="Minakuchi Y."/>
            <person name="Miyagishima S."/>
            <person name="Kawachi M."/>
            <person name="Toyoda A."/>
            <person name="Nozaki H."/>
        </authorList>
    </citation>
    <scope>NUCLEOTIDE SEQUENCE [LARGE SCALE GENOMIC DNA]</scope>
    <source>
        <strain evidence="4 5">NIES-4017</strain>
    </source>
</reference>
<gene>
    <name evidence="4" type="ORF">Agub_g14362</name>
</gene>
<evidence type="ECO:0000256" key="1">
    <source>
        <dbReference type="ARBA" id="ARBA00007039"/>
    </source>
</evidence>
<accession>A0AAD3E1S6</accession>
<dbReference type="InterPro" id="IPR029045">
    <property type="entry name" value="ClpP/crotonase-like_dom_sf"/>
</dbReference>
<dbReference type="SUPFAM" id="SSF52096">
    <property type="entry name" value="ClpP/crotonase"/>
    <property type="match status" value="1"/>
</dbReference>
<dbReference type="Pfam" id="PF00574">
    <property type="entry name" value="CLP_protease"/>
    <property type="match status" value="1"/>
</dbReference>
<protein>
    <recommendedName>
        <fullName evidence="2">ATP-dependent Clp protease proteolytic subunit</fullName>
    </recommendedName>
</protein>
<dbReference type="PANTHER" id="PTHR10381:SF6">
    <property type="entry name" value="ATP-DEPENDENT CLP PROTEASE PROTEOLYTIC SUBUNIT-RELATED PROTEIN 3, CHLOROPLASTIC"/>
    <property type="match status" value="1"/>
</dbReference>
<dbReference type="GO" id="GO:0051117">
    <property type="term" value="F:ATPase binding"/>
    <property type="evidence" value="ECO:0007669"/>
    <property type="project" value="TreeGrafter"/>
</dbReference>
<dbReference type="EMBL" id="BMAR01000055">
    <property type="protein sequence ID" value="GFR51883.1"/>
    <property type="molecule type" value="Genomic_DNA"/>
</dbReference>
<dbReference type="GO" id="GO:0009536">
    <property type="term" value="C:plastid"/>
    <property type="evidence" value="ECO:0007669"/>
    <property type="project" value="UniProtKB-ARBA"/>
</dbReference>
<dbReference type="CDD" id="cd07017">
    <property type="entry name" value="S14_ClpP_2"/>
    <property type="match status" value="1"/>
</dbReference>
<comment type="caution">
    <text evidence="4">The sequence shown here is derived from an EMBL/GenBank/DDBJ whole genome shotgun (WGS) entry which is preliminary data.</text>
</comment>
<name>A0AAD3E1S6_9CHLO</name>